<dbReference type="SUPFAM" id="SSF47384">
    <property type="entry name" value="Homodimeric domain of signal transducing histidine kinase"/>
    <property type="match status" value="1"/>
</dbReference>
<keyword evidence="8" id="KW-0902">Two-component regulatory system</keyword>
<evidence type="ECO:0000256" key="1">
    <source>
        <dbReference type="ARBA" id="ARBA00000085"/>
    </source>
</evidence>
<evidence type="ECO:0000256" key="2">
    <source>
        <dbReference type="ARBA" id="ARBA00012438"/>
    </source>
</evidence>
<protein>
    <recommendedName>
        <fullName evidence="2">histidine kinase</fullName>
        <ecNumber evidence="2">2.7.13.3</ecNumber>
    </recommendedName>
</protein>
<feature type="transmembrane region" description="Helical" evidence="9">
    <location>
        <begin position="38"/>
        <end position="62"/>
    </location>
</feature>
<proteinExistence type="predicted"/>
<evidence type="ECO:0000256" key="5">
    <source>
        <dbReference type="ARBA" id="ARBA00022741"/>
    </source>
</evidence>
<evidence type="ECO:0000256" key="9">
    <source>
        <dbReference type="SAM" id="Phobius"/>
    </source>
</evidence>
<evidence type="ECO:0000259" key="10">
    <source>
        <dbReference type="PROSITE" id="PS50109"/>
    </source>
</evidence>
<dbReference type="PRINTS" id="PR00344">
    <property type="entry name" value="BCTRLSENSOR"/>
</dbReference>
<dbReference type="GO" id="GO:0000155">
    <property type="term" value="F:phosphorelay sensor kinase activity"/>
    <property type="evidence" value="ECO:0007669"/>
    <property type="project" value="InterPro"/>
</dbReference>
<dbReference type="SMART" id="SM00387">
    <property type="entry name" value="HATPase_c"/>
    <property type="match status" value="1"/>
</dbReference>
<dbReference type="InterPro" id="IPR005467">
    <property type="entry name" value="His_kinase_dom"/>
</dbReference>
<evidence type="ECO:0000256" key="3">
    <source>
        <dbReference type="ARBA" id="ARBA00022553"/>
    </source>
</evidence>
<dbReference type="EMBL" id="CP033578">
    <property type="protein sequence ID" value="AYV24831.1"/>
    <property type="molecule type" value="Genomic_DNA"/>
</dbReference>
<dbReference type="PROSITE" id="PS50109">
    <property type="entry name" value="HIS_KIN"/>
    <property type="match status" value="1"/>
</dbReference>
<dbReference type="GO" id="GO:0005524">
    <property type="term" value="F:ATP binding"/>
    <property type="evidence" value="ECO:0007669"/>
    <property type="project" value="UniProtKB-KW"/>
</dbReference>
<keyword evidence="9" id="KW-1133">Transmembrane helix</keyword>
<dbReference type="RefSeq" id="WP_124942195.1">
    <property type="nucleotide sequence ID" value="NZ_CP033578.1"/>
</dbReference>
<dbReference type="Gene3D" id="1.10.287.130">
    <property type="match status" value="1"/>
</dbReference>
<dbReference type="InterPro" id="IPR036097">
    <property type="entry name" value="HisK_dim/P_sf"/>
</dbReference>
<evidence type="ECO:0000313" key="11">
    <source>
        <dbReference type="EMBL" id="AYV24831.1"/>
    </source>
</evidence>
<dbReference type="Proteomes" id="UP000279760">
    <property type="component" value="Chromosome 2"/>
</dbReference>
<feature type="domain" description="Histidine kinase" evidence="10">
    <location>
        <begin position="253"/>
        <end position="458"/>
    </location>
</feature>
<feature type="transmembrane region" description="Helical" evidence="9">
    <location>
        <begin position="141"/>
        <end position="162"/>
    </location>
</feature>
<dbReference type="Pfam" id="PF00512">
    <property type="entry name" value="HisKA"/>
    <property type="match status" value="1"/>
</dbReference>
<feature type="transmembrane region" description="Helical" evidence="9">
    <location>
        <begin position="82"/>
        <end position="102"/>
    </location>
</feature>
<keyword evidence="3" id="KW-0597">Phosphoprotein</keyword>
<reference evidence="11 12" key="1">
    <citation type="submission" date="2018-11" db="EMBL/GenBank/DDBJ databases">
        <title>Complete Genome Sequence of Vbrio mediterranei 117-T6: a Potential Pathogen Bacteria Isolated from the Conchocelis of Pyropia.</title>
        <authorList>
            <person name="Liu Q."/>
        </authorList>
    </citation>
    <scope>NUCLEOTIDE SEQUENCE [LARGE SCALE GENOMIC DNA]</scope>
    <source>
        <strain evidence="11 12">117-T6</strain>
    </source>
</reference>
<feature type="transmembrane region" description="Helical" evidence="9">
    <location>
        <begin position="109"/>
        <end position="129"/>
    </location>
</feature>
<dbReference type="SUPFAM" id="SSF55874">
    <property type="entry name" value="ATPase domain of HSP90 chaperone/DNA topoisomerase II/histidine kinase"/>
    <property type="match status" value="1"/>
</dbReference>
<evidence type="ECO:0000256" key="4">
    <source>
        <dbReference type="ARBA" id="ARBA00022679"/>
    </source>
</evidence>
<sequence>MDELLTFSVYLVYGLAFFAIFFAILFRDLSQSRISMASALPTLAAFGLLHGLHEWSELYLVIYADDLESVTGLATFKVAKLWLSYIALGAFAWQLLSVTTWRQIRWIKALGCAAFIYFMFSVVIQYWALSYSDYLQLIANQVRLIFGFGAACSAGLVMYVYANELEHEGHGASKPFKLTGLALVLYGISAGVLTAEFGIWVIILRTVSAILILIFIWRALRVFDRERDIQLETRLQQLLHDVKLRELGELSSAVAHEIKTPLSSATMGCDILERQLPENDVYQRQLTRIRTGLERAADISQEVLNYAHKKPVLRERVNVQDVIYNTFELNRFRLDGTDWQVDCQHGLEVVGDAQALQDVISNLISNACDARKDGLIITFKAYQEQLNAVLVFKDNAGGMSKEIIANACKPFFTTKPKGEGTGMGLAIVNQLVMQHNGSMNLYNEGCGLTVEIKLPRYLK</sequence>
<dbReference type="EC" id="2.7.13.3" evidence="2"/>
<keyword evidence="6 11" id="KW-0418">Kinase</keyword>
<keyword evidence="4" id="KW-0808">Transferase</keyword>
<dbReference type="CDD" id="cd00082">
    <property type="entry name" value="HisKA"/>
    <property type="match status" value="1"/>
</dbReference>
<dbReference type="PANTHER" id="PTHR43065:SF10">
    <property type="entry name" value="PEROXIDE STRESS-ACTIVATED HISTIDINE KINASE MAK3"/>
    <property type="match status" value="1"/>
</dbReference>
<keyword evidence="7" id="KW-0067">ATP-binding</keyword>
<gene>
    <name evidence="11" type="ORF">ECB94_26760</name>
</gene>
<organism evidence="11 12">
    <name type="scientific">Vibrio mediterranei</name>
    <dbReference type="NCBI Taxonomy" id="689"/>
    <lineage>
        <taxon>Bacteria</taxon>
        <taxon>Pseudomonadati</taxon>
        <taxon>Pseudomonadota</taxon>
        <taxon>Gammaproteobacteria</taxon>
        <taxon>Vibrionales</taxon>
        <taxon>Vibrionaceae</taxon>
        <taxon>Vibrio</taxon>
    </lineage>
</organism>
<dbReference type="AlphaFoldDB" id="A0A3G4VPM1"/>
<name>A0A3G4VPM1_9VIBR</name>
<dbReference type="InterPro" id="IPR003661">
    <property type="entry name" value="HisK_dim/P_dom"/>
</dbReference>
<dbReference type="InterPro" id="IPR004358">
    <property type="entry name" value="Sig_transdc_His_kin-like_C"/>
</dbReference>
<evidence type="ECO:0000256" key="7">
    <source>
        <dbReference type="ARBA" id="ARBA00022840"/>
    </source>
</evidence>
<dbReference type="SMART" id="SM00388">
    <property type="entry name" value="HisKA"/>
    <property type="match status" value="1"/>
</dbReference>
<evidence type="ECO:0000256" key="8">
    <source>
        <dbReference type="ARBA" id="ARBA00023012"/>
    </source>
</evidence>
<feature type="transmembrane region" description="Helical" evidence="9">
    <location>
        <begin position="199"/>
        <end position="220"/>
    </location>
</feature>
<keyword evidence="5" id="KW-0547">Nucleotide-binding</keyword>
<accession>A0A3G4VPM1</accession>
<dbReference type="InterPro" id="IPR003594">
    <property type="entry name" value="HATPase_dom"/>
</dbReference>
<keyword evidence="9" id="KW-0472">Membrane</keyword>
<feature type="transmembrane region" description="Helical" evidence="9">
    <location>
        <begin position="6"/>
        <end position="26"/>
    </location>
</feature>
<dbReference type="Gene3D" id="3.30.565.10">
    <property type="entry name" value="Histidine kinase-like ATPase, C-terminal domain"/>
    <property type="match status" value="1"/>
</dbReference>
<dbReference type="PANTHER" id="PTHR43065">
    <property type="entry name" value="SENSOR HISTIDINE KINASE"/>
    <property type="match status" value="1"/>
</dbReference>
<comment type="catalytic activity">
    <reaction evidence="1">
        <text>ATP + protein L-histidine = ADP + protein N-phospho-L-histidine.</text>
        <dbReference type="EC" id="2.7.13.3"/>
    </reaction>
</comment>
<evidence type="ECO:0000256" key="6">
    <source>
        <dbReference type="ARBA" id="ARBA00022777"/>
    </source>
</evidence>
<evidence type="ECO:0000313" key="12">
    <source>
        <dbReference type="Proteomes" id="UP000279760"/>
    </source>
</evidence>
<dbReference type="InterPro" id="IPR036890">
    <property type="entry name" value="HATPase_C_sf"/>
</dbReference>
<dbReference type="Pfam" id="PF02518">
    <property type="entry name" value="HATPase_c"/>
    <property type="match status" value="1"/>
</dbReference>
<keyword evidence="9" id="KW-0812">Transmembrane</keyword>
<feature type="transmembrane region" description="Helical" evidence="9">
    <location>
        <begin position="174"/>
        <end position="193"/>
    </location>
</feature>